<dbReference type="EMBL" id="AVOT02011835">
    <property type="protein sequence ID" value="MBW0492960.1"/>
    <property type="molecule type" value="Genomic_DNA"/>
</dbReference>
<gene>
    <name evidence="1" type="ORF">O181_032675</name>
</gene>
<evidence type="ECO:0000313" key="1">
    <source>
        <dbReference type="EMBL" id="MBW0492960.1"/>
    </source>
</evidence>
<name>A0A9Q3D012_9BASI</name>
<proteinExistence type="predicted"/>
<keyword evidence="2" id="KW-1185">Reference proteome</keyword>
<dbReference type="AlphaFoldDB" id="A0A9Q3D012"/>
<reference evidence="1" key="1">
    <citation type="submission" date="2021-03" db="EMBL/GenBank/DDBJ databases">
        <title>Draft genome sequence of rust myrtle Austropuccinia psidii MF-1, a brazilian biotype.</title>
        <authorList>
            <person name="Quecine M.C."/>
            <person name="Pachon D.M.R."/>
            <person name="Bonatelli M.L."/>
            <person name="Correr F.H."/>
            <person name="Franceschini L.M."/>
            <person name="Leite T.F."/>
            <person name="Margarido G.R.A."/>
            <person name="Almeida C.A."/>
            <person name="Ferrarezi J.A."/>
            <person name="Labate C.A."/>
        </authorList>
    </citation>
    <scope>NUCLEOTIDE SEQUENCE</scope>
    <source>
        <strain evidence="1">MF-1</strain>
    </source>
</reference>
<organism evidence="1 2">
    <name type="scientific">Austropuccinia psidii MF-1</name>
    <dbReference type="NCBI Taxonomy" id="1389203"/>
    <lineage>
        <taxon>Eukaryota</taxon>
        <taxon>Fungi</taxon>
        <taxon>Dikarya</taxon>
        <taxon>Basidiomycota</taxon>
        <taxon>Pucciniomycotina</taxon>
        <taxon>Pucciniomycetes</taxon>
        <taxon>Pucciniales</taxon>
        <taxon>Sphaerophragmiaceae</taxon>
        <taxon>Austropuccinia</taxon>
    </lineage>
</organism>
<accession>A0A9Q3D012</accession>
<protein>
    <submittedName>
        <fullName evidence="1">Uncharacterized protein</fullName>
    </submittedName>
</protein>
<dbReference type="Proteomes" id="UP000765509">
    <property type="component" value="Unassembled WGS sequence"/>
</dbReference>
<evidence type="ECO:0000313" key="2">
    <source>
        <dbReference type="Proteomes" id="UP000765509"/>
    </source>
</evidence>
<comment type="caution">
    <text evidence="1">The sequence shown here is derived from an EMBL/GenBank/DDBJ whole genome shotgun (WGS) entry which is preliminary data.</text>
</comment>
<sequence>MGDSCPASTPQMIPSDLSQKSASCDLRIPSGLISLGCPEFAPSYSKPCLSFLPAKVKTIILEYLQDFDLQEKILRIGLSPLMVARLDFNPCGLDLIKLHPPSFVSSHFQSAISPPSSIRALSSFLDLDGLSTSQHEKLISDILPLHRHHVRSLWWRSLHSSLYSSAVYTQSNMQEGKISNQLFLKILQICPHIIKLDIDLSNVISTALNPRGFEPSKNVPQSPLV</sequence>